<dbReference type="PANTHER" id="PTHR30133:SF2">
    <property type="entry name" value="ARGININE ABC TRANSPORTER PERMEASE PROTEIN ARTQ"/>
    <property type="match status" value="1"/>
</dbReference>
<feature type="transmembrane region" description="Helical" evidence="9">
    <location>
        <begin position="181"/>
        <end position="202"/>
    </location>
</feature>
<evidence type="ECO:0000256" key="2">
    <source>
        <dbReference type="ARBA" id="ARBA00010072"/>
    </source>
</evidence>
<feature type="domain" description="ABC transmembrane type-1" evidence="10">
    <location>
        <begin position="53"/>
        <end position="254"/>
    </location>
</feature>
<keyword evidence="4" id="KW-1003">Cell membrane</keyword>
<evidence type="ECO:0000259" key="10">
    <source>
        <dbReference type="PROSITE" id="PS50928"/>
    </source>
</evidence>
<dbReference type="GO" id="GO:0022857">
    <property type="term" value="F:transmembrane transporter activity"/>
    <property type="evidence" value="ECO:0007669"/>
    <property type="project" value="InterPro"/>
</dbReference>
<evidence type="ECO:0000256" key="5">
    <source>
        <dbReference type="ARBA" id="ARBA00022519"/>
    </source>
</evidence>
<keyword evidence="7 9" id="KW-1133">Transmembrane helix</keyword>
<dbReference type="EMBL" id="PZZZ01000004">
    <property type="protein sequence ID" value="PTM95189.1"/>
    <property type="molecule type" value="Genomic_DNA"/>
</dbReference>
<keyword evidence="8 9" id="KW-0472">Membrane</keyword>
<dbReference type="AlphaFoldDB" id="A0A2T5B875"/>
<evidence type="ECO:0000256" key="7">
    <source>
        <dbReference type="ARBA" id="ARBA00022989"/>
    </source>
</evidence>
<proteinExistence type="inferred from homology"/>
<dbReference type="InterPro" id="IPR035906">
    <property type="entry name" value="MetI-like_sf"/>
</dbReference>
<dbReference type="Gene3D" id="1.10.3720.10">
    <property type="entry name" value="MetI-like"/>
    <property type="match status" value="1"/>
</dbReference>
<dbReference type="OrthoDB" id="9815029at2"/>
<dbReference type="InterPro" id="IPR051613">
    <property type="entry name" value="ABC_transp_permease_HisMQ"/>
</dbReference>
<keyword evidence="5" id="KW-0997">Cell inner membrane</keyword>
<dbReference type="NCBIfam" id="TIGR01726">
    <property type="entry name" value="HEQRo_perm_3TM"/>
    <property type="match status" value="1"/>
</dbReference>
<dbReference type="InterPro" id="IPR000515">
    <property type="entry name" value="MetI-like"/>
</dbReference>
<evidence type="ECO:0000256" key="9">
    <source>
        <dbReference type="RuleBase" id="RU363032"/>
    </source>
</evidence>
<feature type="transmembrane region" description="Helical" evidence="9">
    <location>
        <begin position="131"/>
        <end position="160"/>
    </location>
</feature>
<accession>A0A2T5B875</accession>
<organism evidence="11 12">
    <name type="scientific">Mycoplana dimorpha</name>
    <dbReference type="NCBI Taxonomy" id="28320"/>
    <lineage>
        <taxon>Bacteria</taxon>
        <taxon>Pseudomonadati</taxon>
        <taxon>Pseudomonadota</taxon>
        <taxon>Alphaproteobacteria</taxon>
        <taxon>Hyphomicrobiales</taxon>
        <taxon>Rhizobiaceae</taxon>
        <taxon>Mycoplana</taxon>
    </lineage>
</organism>
<comment type="subcellular location">
    <subcellularLocation>
        <location evidence="1">Cell inner membrane</location>
        <topology evidence="1">Multi-pass membrane protein</topology>
    </subcellularLocation>
    <subcellularLocation>
        <location evidence="9">Cell membrane</location>
        <topology evidence="9">Multi-pass membrane protein</topology>
    </subcellularLocation>
</comment>
<dbReference type="PROSITE" id="PS50928">
    <property type="entry name" value="ABC_TM1"/>
    <property type="match status" value="1"/>
</dbReference>
<dbReference type="RefSeq" id="WP_108002923.1">
    <property type="nucleotide sequence ID" value="NZ_JBHEEX010000017.1"/>
</dbReference>
<sequence length="267" mass="28589">MSGFFSAIAEAISAFLRLIDPLCGPAGVFRWFAGNTLLACGDTGWGDEIAIGFLVTASLAVATLPLGLLVGFFIALAKQSEERSLRLAADVYTTIFRGLPELLTLFIVYYGLQILAQNLLSALGYQGAVEINAFVAGMIALGVVFSAYCSEVLLSAFRAIPRGQYEAGYALGLHGGRTMRLIVLPQLVRIALPGLGNLWMALLKDTALVSVVGLPDILRQTGIAARVTKEAFLFYSLACGLFLVLAFLSSVAFTAIERRVKRSEVAR</sequence>
<comment type="caution">
    <text evidence="11">The sequence shown here is derived from an EMBL/GenBank/DDBJ whole genome shotgun (WGS) entry which is preliminary data.</text>
</comment>
<dbReference type="SUPFAM" id="SSF161098">
    <property type="entry name" value="MetI-like"/>
    <property type="match status" value="1"/>
</dbReference>
<dbReference type="Proteomes" id="UP000241247">
    <property type="component" value="Unassembled WGS sequence"/>
</dbReference>
<evidence type="ECO:0000313" key="11">
    <source>
        <dbReference type="EMBL" id="PTM95189.1"/>
    </source>
</evidence>
<keyword evidence="6 9" id="KW-0812">Transmembrane</keyword>
<gene>
    <name evidence="11" type="ORF">C7449_104262</name>
</gene>
<dbReference type="GO" id="GO:0043190">
    <property type="term" value="C:ATP-binding cassette (ABC) transporter complex"/>
    <property type="evidence" value="ECO:0007669"/>
    <property type="project" value="InterPro"/>
</dbReference>
<dbReference type="Pfam" id="PF00528">
    <property type="entry name" value="BPD_transp_1"/>
    <property type="match status" value="1"/>
</dbReference>
<evidence type="ECO:0000256" key="6">
    <source>
        <dbReference type="ARBA" id="ARBA00022692"/>
    </source>
</evidence>
<dbReference type="PANTHER" id="PTHR30133">
    <property type="entry name" value="CATIONIC AMINO ACID TRANSPORTER, MEMBRANE COMPONENT"/>
    <property type="match status" value="1"/>
</dbReference>
<keyword evidence="3 9" id="KW-0813">Transport</keyword>
<comment type="similarity">
    <text evidence="2">Belongs to the binding-protein-dependent transport system permease family. HisMQ subfamily.</text>
</comment>
<dbReference type="CDD" id="cd06261">
    <property type="entry name" value="TM_PBP2"/>
    <property type="match status" value="1"/>
</dbReference>
<evidence type="ECO:0000256" key="1">
    <source>
        <dbReference type="ARBA" id="ARBA00004429"/>
    </source>
</evidence>
<evidence type="ECO:0000313" key="12">
    <source>
        <dbReference type="Proteomes" id="UP000241247"/>
    </source>
</evidence>
<evidence type="ECO:0000256" key="4">
    <source>
        <dbReference type="ARBA" id="ARBA00022475"/>
    </source>
</evidence>
<dbReference type="InterPro" id="IPR010065">
    <property type="entry name" value="AA_ABC_transptr_permease_3TM"/>
</dbReference>
<keyword evidence="12" id="KW-1185">Reference proteome</keyword>
<reference evidence="11 12" key="1">
    <citation type="submission" date="2018-04" db="EMBL/GenBank/DDBJ databases">
        <title>Genomic Encyclopedia of Type Strains, Phase IV (KMG-IV): sequencing the most valuable type-strain genomes for metagenomic binning, comparative biology and taxonomic classification.</title>
        <authorList>
            <person name="Goeker M."/>
        </authorList>
    </citation>
    <scope>NUCLEOTIDE SEQUENCE [LARGE SCALE GENOMIC DNA]</scope>
    <source>
        <strain evidence="11 12">DSM 7138</strain>
    </source>
</reference>
<name>A0A2T5B875_MYCDI</name>
<protein>
    <submittedName>
        <fullName evidence="11">Amino acid ABC transporter membrane protein 1 (PAAT family)</fullName>
    </submittedName>
</protein>
<feature type="transmembrane region" description="Helical" evidence="9">
    <location>
        <begin position="51"/>
        <end position="77"/>
    </location>
</feature>
<feature type="transmembrane region" description="Helical" evidence="9">
    <location>
        <begin position="89"/>
        <end position="111"/>
    </location>
</feature>
<feature type="transmembrane region" description="Helical" evidence="9">
    <location>
        <begin position="232"/>
        <end position="256"/>
    </location>
</feature>
<evidence type="ECO:0000256" key="3">
    <source>
        <dbReference type="ARBA" id="ARBA00022448"/>
    </source>
</evidence>
<evidence type="ECO:0000256" key="8">
    <source>
        <dbReference type="ARBA" id="ARBA00023136"/>
    </source>
</evidence>